<dbReference type="EMBL" id="JBHUDL010000008">
    <property type="protein sequence ID" value="MFD1633162.1"/>
    <property type="molecule type" value="Genomic_DNA"/>
</dbReference>
<comment type="caution">
    <text evidence="2">The sequence shown here is derived from an EMBL/GenBank/DDBJ whole genome shotgun (WGS) entry which is preliminary data.</text>
</comment>
<name>A0ABD6CXV9_9EURY</name>
<feature type="compositionally biased region" description="Acidic residues" evidence="1">
    <location>
        <begin position="56"/>
        <end position="67"/>
    </location>
</feature>
<proteinExistence type="predicted"/>
<feature type="region of interest" description="Disordered" evidence="1">
    <location>
        <begin position="22"/>
        <end position="139"/>
    </location>
</feature>
<dbReference type="AlphaFoldDB" id="A0ABD6CXV9"/>
<sequence length="139" mass="15018">MTGSELLDLARMMATDCEECHADHTGHDHDVDVDDQEDVREAVVDGTASTPVGTSEETDEAAAVIEADEQRDLDGDRANDQARFAGEDRSDTDPETASEPERNPGGLAADKREDTSTETETTQARPDAFRVPEGGQRTL</sequence>
<gene>
    <name evidence="2" type="ORF">ACFSBJ_05365</name>
</gene>
<keyword evidence="3" id="KW-1185">Reference proteome</keyword>
<accession>A0ABD6CXV9</accession>
<organism evidence="2 3">
    <name type="scientific">Haloplanus ruber</name>
    <dbReference type="NCBI Taxonomy" id="869892"/>
    <lineage>
        <taxon>Archaea</taxon>
        <taxon>Methanobacteriati</taxon>
        <taxon>Methanobacteriota</taxon>
        <taxon>Stenosarchaea group</taxon>
        <taxon>Halobacteria</taxon>
        <taxon>Halobacteriales</taxon>
        <taxon>Haloferacaceae</taxon>
        <taxon>Haloplanus</taxon>
    </lineage>
</organism>
<evidence type="ECO:0000313" key="3">
    <source>
        <dbReference type="Proteomes" id="UP001597075"/>
    </source>
</evidence>
<evidence type="ECO:0000256" key="1">
    <source>
        <dbReference type="SAM" id="MobiDB-lite"/>
    </source>
</evidence>
<feature type="compositionally biased region" description="Basic and acidic residues" evidence="1">
    <location>
        <begin position="68"/>
        <end position="92"/>
    </location>
</feature>
<dbReference type="Proteomes" id="UP001597075">
    <property type="component" value="Unassembled WGS sequence"/>
</dbReference>
<dbReference type="RefSeq" id="WP_256405427.1">
    <property type="nucleotide sequence ID" value="NZ_CP187151.1"/>
</dbReference>
<evidence type="ECO:0008006" key="4">
    <source>
        <dbReference type="Google" id="ProtNLM"/>
    </source>
</evidence>
<evidence type="ECO:0000313" key="2">
    <source>
        <dbReference type="EMBL" id="MFD1633162.1"/>
    </source>
</evidence>
<protein>
    <recommendedName>
        <fullName evidence="4">Cytochrome C</fullName>
    </recommendedName>
</protein>
<reference evidence="2 3" key="1">
    <citation type="journal article" date="2019" name="Int. J. Syst. Evol. Microbiol.">
        <title>The Global Catalogue of Microorganisms (GCM) 10K type strain sequencing project: providing services to taxonomists for standard genome sequencing and annotation.</title>
        <authorList>
            <consortium name="The Broad Institute Genomics Platform"/>
            <consortium name="The Broad Institute Genome Sequencing Center for Infectious Disease"/>
            <person name="Wu L."/>
            <person name="Ma J."/>
        </authorList>
    </citation>
    <scope>NUCLEOTIDE SEQUENCE [LARGE SCALE GENOMIC DNA]</scope>
    <source>
        <strain evidence="2 3">CGMCC 1.10594</strain>
    </source>
</reference>